<feature type="compositionally biased region" description="Polar residues" evidence="1">
    <location>
        <begin position="264"/>
        <end position="278"/>
    </location>
</feature>
<feature type="region of interest" description="Disordered" evidence="1">
    <location>
        <begin position="1"/>
        <end position="126"/>
    </location>
</feature>
<sequence length="278" mass="29961">MAVMASEGMAMRKGLKGGQGEEELLETLGEGRRFGGGRSRERVVRVSTRPSWVASGVARRRKESERSEPGRDERNLLGRGGLAAIETDGATADSAEDQQTPRKPKEPKDGAPSMDDEREGEEECWNPSHRVLTFASCADTDEDLPPPLMSGVRAQTSSNERVASLYRASGDLARRRRGGRHAEASIVALALRQSSLPLLVDTPHPTQSLPYVGRLQKGSSPVGARALPSVDELSSSVIVRLRLPSPRDTEDGLRCPSSPAAQKGASQLAQGWTSMRTI</sequence>
<gene>
    <name evidence="2" type="ORF">AAT19DRAFT_9136</name>
</gene>
<feature type="compositionally biased region" description="Basic and acidic residues" evidence="1">
    <location>
        <begin position="62"/>
        <end position="76"/>
    </location>
</feature>
<protein>
    <submittedName>
        <fullName evidence="2">Uncharacterized protein</fullName>
    </submittedName>
</protein>
<organism evidence="2 3">
    <name type="scientific">Rhodotorula toruloides</name>
    <name type="common">Yeast</name>
    <name type="synonym">Rhodosporidium toruloides</name>
    <dbReference type="NCBI Taxonomy" id="5286"/>
    <lineage>
        <taxon>Eukaryota</taxon>
        <taxon>Fungi</taxon>
        <taxon>Dikarya</taxon>
        <taxon>Basidiomycota</taxon>
        <taxon>Pucciniomycotina</taxon>
        <taxon>Microbotryomycetes</taxon>
        <taxon>Sporidiobolales</taxon>
        <taxon>Sporidiobolaceae</taxon>
        <taxon>Rhodotorula</taxon>
    </lineage>
</organism>
<feature type="compositionally biased region" description="Basic and acidic residues" evidence="1">
    <location>
        <begin position="29"/>
        <end position="44"/>
    </location>
</feature>
<dbReference type="AlphaFoldDB" id="A0A2T0AJ78"/>
<feature type="compositionally biased region" description="Basic and acidic residues" evidence="1">
    <location>
        <begin position="99"/>
        <end position="109"/>
    </location>
</feature>
<evidence type="ECO:0000256" key="1">
    <source>
        <dbReference type="SAM" id="MobiDB-lite"/>
    </source>
</evidence>
<feature type="compositionally biased region" description="Acidic residues" evidence="1">
    <location>
        <begin position="114"/>
        <end position="124"/>
    </location>
</feature>
<accession>A0A2T0AJ78</accession>
<evidence type="ECO:0000313" key="3">
    <source>
        <dbReference type="Proteomes" id="UP000239560"/>
    </source>
</evidence>
<dbReference type="Proteomes" id="UP000239560">
    <property type="component" value="Unassembled WGS sequence"/>
</dbReference>
<feature type="region of interest" description="Disordered" evidence="1">
    <location>
        <begin position="247"/>
        <end position="278"/>
    </location>
</feature>
<proteinExistence type="predicted"/>
<comment type="caution">
    <text evidence="2">The sequence shown here is derived from an EMBL/GenBank/DDBJ whole genome shotgun (WGS) entry which is preliminary data.</text>
</comment>
<dbReference type="EMBL" id="LCTV02000001">
    <property type="protein sequence ID" value="PRQ78068.1"/>
    <property type="molecule type" value="Genomic_DNA"/>
</dbReference>
<name>A0A2T0AJ78_RHOTO</name>
<reference evidence="2 3" key="1">
    <citation type="journal article" date="2018" name="Elife">
        <title>Functional genomics of lipid metabolism in the oleaginous yeast Rhodosporidium toruloides.</title>
        <authorList>
            <person name="Coradetti S.T."/>
            <person name="Pinel D."/>
            <person name="Geiselman G."/>
            <person name="Ito M."/>
            <person name="Mondo S."/>
            <person name="Reilly M.C."/>
            <person name="Cheng Y.F."/>
            <person name="Bauer S."/>
            <person name="Grigoriev I."/>
            <person name="Gladden J.M."/>
            <person name="Simmons B.A."/>
            <person name="Brem R."/>
            <person name="Arkin A.P."/>
            <person name="Skerker J.M."/>
        </authorList>
    </citation>
    <scope>NUCLEOTIDE SEQUENCE [LARGE SCALE GENOMIC DNA]</scope>
    <source>
        <strain evidence="2 3">NBRC 0880</strain>
    </source>
</reference>
<evidence type="ECO:0000313" key="2">
    <source>
        <dbReference type="EMBL" id="PRQ78068.1"/>
    </source>
</evidence>